<evidence type="ECO:0000256" key="7">
    <source>
        <dbReference type="ARBA" id="ARBA00023065"/>
    </source>
</evidence>
<feature type="domain" description="Porin" evidence="12">
    <location>
        <begin position="7"/>
        <end position="341"/>
    </location>
</feature>
<feature type="chain" id="PRO_5041254340" evidence="11">
    <location>
        <begin position="21"/>
        <end position="393"/>
    </location>
</feature>
<dbReference type="GO" id="GO:0046930">
    <property type="term" value="C:pore complex"/>
    <property type="evidence" value="ECO:0007669"/>
    <property type="project" value="UniProtKB-KW"/>
</dbReference>
<evidence type="ECO:0000256" key="1">
    <source>
        <dbReference type="ARBA" id="ARBA00004571"/>
    </source>
</evidence>
<keyword evidence="5" id="KW-0812">Transmembrane</keyword>
<evidence type="ECO:0000256" key="6">
    <source>
        <dbReference type="ARBA" id="ARBA00022729"/>
    </source>
</evidence>
<keyword evidence="8" id="KW-0626">Porin</keyword>
<evidence type="ECO:0000256" key="4">
    <source>
        <dbReference type="ARBA" id="ARBA00022452"/>
    </source>
</evidence>
<evidence type="ECO:0000313" key="13">
    <source>
        <dbReference type="EMBL" id="MCP1175720.1"/>
    </source>
</evidence>
<dbReference type="AlphaFoldDB" id="A0AA41WV33"/>
<comment type="caution">
    <text evidence="13">The sequence shown here is derived from an EMBL/GenBank/DDBJ whole genome shotgun (WGS) entry which is preliminary data.</text>
</comment>
<dbReference type="EMBL" id="JAMYWC010000012">
    <property type="protein sequence ID" value="MCP1175720.1"/>
    <property type="molecule type" value="Genomic_DNA"/>
</dbReference>
<dbReference type="RefSeq" id="WP_045204754.1">
    <property type="nucleotide sequence ID" value="NZ_CATYKT010000001.1"/>
</dbReference>
<dbReference type="SUPFAM" id="SSF56935">
    <property type="entry name" value="Porins"/>
    <property type="match status" value="1"/>
</dbReference>
<accession>A0AA41WV33</accession>
<dbReference type="GO" id="GO:0009279">
    <property type="term" value="C:cell outer membrane"/>
    <property type="evidence" value="ECO:0007669"/>
    <property type="project" value="UniProtKB-SubCell"/>
</dbReference>
<evidence type="ECO:0000256" key="3">
    <source>
        <dbReference type="ARBA" id="ARBA00022448"/>
    </source>
</evidence>
<keyword evidence="4" id="KW-1134">Transmembrane beta strand</keyword>
<dbReference type="InterPro" id="IPR033900">
    <property type="entry name" value="Gram_neg_porin_domain"/>
</dbReference>
<reference evidence="14" key="1">
    <citation type="journal article" date="2023" name="Front. Microbiol.">
        <title>Ralstonia chuxiongensis sp. nov., Ralstonia mojiangensis sp. nov., and Ralstonia soli sp. nov., isolated from tobacco fields, are three novel species in the family Burkholderiaceae.</title>
        <authorList>
            <person name="Lu C.H."/>
            <person name="Zhang Y.Y."/>
            <person name="Jiang N."/>
            <person name="Chen W."/>
            <person name="Shao X."/>
            <person name="Zhao Z.M."/>
            <person name="Lu W.L."/>
            <person name="Hu X."/>
            <person name="Xi Y.X."/>
            <person name="Zou S.Y."/>
            <person name="Wei Q.J."/>
            <person name="Lin Z.L."/>
            <person name="Gong L."/>
            <person name="Gai X.T."/>
            <person name="Zhang L.Q."/>
            <person name="Li J.Y."/>
            <person name="Jin Y."/>
            <person name="Xia Z.Y."/>
        </authorList>
    </citation>
    <scope>NUCLEOTIDE SEQUENCE [LARGE SCALE GENOMIC DNA]</scope>
    <source>
        <strain evidence="14">21YRMH01-3</strain>
    </source>
</reference>
<evidence type="ECO:0000256" key="10">
    <source>
        <dbReference type="ARBA" id="ARBA00023237"/>
    </source>
</evidence>
<keyword evidence="6 11" id="KW-0732">Signal</keyword>
<dbReference type="GO" id="GO:0015288">
    <property type="term" value="F:porin activity"/>
    <property type="evidence" value="ECO:0007669"/>
    <property type="project" value="UniProtKB-KW"/>
</dbReference>
<dbReference type="Pfam" id="PF13609">
    <property type="entry name" value="Porin_4"/>
    <property type="match status" value="1"/>
</dbReference>
<organism evidence="13 14">
    <name type="scientific">Ralstonia chuxiongensis</name>
    <dbReference type="NCBI Taxonomy" id="2957504"/>
    <lineage>
        <taxon>Bacteria</taxon>
        <taxon>Pseudomonadati</taxon>
        <taxon>Pseudomonadota</taxon>
        <taxon>Betaproteobacteria</taxon>
        <taxon>Burkholderiales</taxon>
        <taxon>Burkholderiaceae</taxon>
        <taxon>Ralstonia</taxon>
    </lineage>
</organism>
<proteinExistence type="predicted"/>
<evidence type="ECO:0000259" key="12">
    <source>
        <dbReference type="Pfam" id="PF13609"/>
    </source>
</evidence>
<keyword evidence="10" id="KW-0998">Cell outer membrane</keyword>
<evidence type="ECO:0000256" key="11">
    <source>
        <dbReference type="SAM" id="SignalP"/>
    </source>
</evidence>
<comment type="subunit">
    <text evidence="2">Homotrimer.</text>
</comment>
<evidence type="ECO:0000256" key="8">
    <source>
        <dbReference type="ARBA" id="ARBA00023114"/>
    </source>
</evidence>
<evidence type="ECO:0000313" key="14">
    <source>
        <dbReference type="Proteomes" id="UP001162793"/>
    </source>
</evidence>
<dbReference type="PANTHER" id="PTHR34501">
    <property type="entry name" value="PROTEIN YDDL-RELATED"/>
    <property type="match status" value="1"/>
</dbReference>
<keyword evidence="14" id="KW-1185">Reference proteome</keyword>
<dbReference type="CDD" id="cd00342">
    <property type="entry name" value="gram_neg_porins"/>
    <property type="match status" value="1"/>
</dbReference>
<gene>
    <name evidence="13" type="ORF">NKG59_25420</name>
</gene>
<keyword evidence="3" id="KW-0813">Transport</keyword>
<evidence type="ECO:0000256" key="5">
    <source>
        <dbReference type="ARBA" id="ARBA00022692"/>
    </source>
</evidence>
<evidence type="ECO:0000256" key="2">
    <source>
        <dbReference type="ARBA" id="ARBA00011233"/>
    </source>
</evidence>
<dbReference type="PANTHER" id="PTHR34501:SF9">
    <property type="entry name" value="MAJOR OUTER MEMBRANE PROTEIN P.IA"/>
    <property type="match status" value="1"/>
</dbReference>
<comment type="subcellular location">
    <subcellularLocation>
        <location evidence="1">Cell outer membrane</location>
        <topology evidence="1">Multi-pass membrane protein</topology>
    </subcellularLocation>
</comment>
<dbReference type="GO" id="GO:0006811">
    <property type="term" value="P:monoatomic ion transport"/>
    <property type="evidence" value="ECO:0007669"/>
    <property type="project" value="UniProtKB-KW"/>
</dbReference>
<name>A0AA41WV33_9RALS</name>
<keyword evidence="7" id="KW-0406">Ion transport</keyword>
<protein>
    <submittedName>
        <fullName evidence="13">Porin</fullName>
    </submittedName>
</protein>
<dbReference type="InterPro" id="IPR023614">
    <property type="entry name" value="Porin_dom_sf"/>
</dbReference>
<dbReference type="Gene3D" id="2.40.160.10">
    <property type="entry name" value="Porin"/>
    <property type="match status" value="1"/>
</dbReference>
<dbReference type="Proteomes" id="UP001162793">
    <property type="component" value="Unassembled WGS sequence"/>
</dbReference>
<feature type="signal peptide" evidence="11">
    <location>
        <begin position="1"/>
        <end position="20"/>
    </location>
</feature>
<keyword evidence="9" id="KW-0472">Membrane</keyword>
<dbReference type="InterPro" id="IPR050298">
    <property type="entry name" value="Gram-neg_bact_OMP"/>
</dbReference>
<evidence type="ECO:0000256" key="9">
    <source>
        <dbReference type="ARBA" id="ARBA00023136"/>
    </source>
</evidence>
<sequence length="393" mass="41484">MKKSLLALAVLGTFAGVAQAQSSVTLYGVVDANVEYVNHEQAVTAAGVAIPGSSGSRLAMQAGGLSSNRWGLRGVEDIGGGLKGLFVLESGFGMDTGTLQQGGRLFGRQAFVGLQGNWGKITLGRQYTTIFDMMANFSPSGYATQWEPVVGLLGANFREDNMIKYGAAFGPLTVEAHWAFGERTGSNTANSAYGAGANYFAGPFGLGVAYDEVKVLTAAEALGLSGGNEYARDKRAAIAASYTTGPVKVMAGFRYGNTEAPSSGATAALTPHRDDLYWLGVNYQATPALGLTLSYYYDNIKEATIGGATINPRNPQQWNFIADYNFSKRTDVYLTAAYSRNGSLNWDSIGYATNPATGAQTSVGYLPAASQTYFITPNSDNQVGVAVGVRHKF</sequence>